<dbReference type="RefSeq" id="WP_186918955.1">
    <property type="nucleotide sequence ID" value="NZ_JACOPQ010000005.1"/>
</dbReference>
<dbReference type="EMBL" id="JACOPQ010000005">
    <property type="protein sequence ID" value="MBC5736925.1"/>
    <property type="molecule type" value="Genomic_DNA"/>
</dbReference>
<evidence type="ECO:0000256" key="1">
    <source>
        <dbReference type="SAM" id="Phobius"/>
    </source>
</evidence>
<name>A0A8J6MCM0_9FIRM</name>
<keyword evidence="1" id="KW-0472">Membrane</keyword>
<organism evidence="2 3">
    <name type="scientific">Lawsonibacter faecis</name>
    <dbReference type="NCBI Taxonomy" id="2763052"/>
    <lineage>
        <taxon>Bacteria</taxon>
        <taxon>Bacillati</taxon>
        <taxon>Bacillota</taxon>
        <taxon>Clostridia</taxon>
        <taxon>Eubacteriales</taxon>
        <taxon>Oscillospiraceae</taxon>
        <taxon>Lawsonibacter</taxon>
    </lineage>
</organism>
<keyword evidence="3" id="KW-1185">Reference proteome</keyword>
<gene>
    <name evidence="2" type="ORF">H8S62_07845</name>
</gene>
<sequence length="94" mass="10062">MGAILLAVLALLSLGAAVWAFCARRNHFLILFGSAATLAAALSMWLLLGTLEERGMAIPRWLLERPAILVGYACAYVAGMAAIGVGCFRLLRDR</sequence>
<proteinExistence type="predicted"/>
<accession>A0A8J6MCM0</accession>
<keyword evidence="1" id="KW-0812">Transmembrane</keyword>
<evidence type="ECO:0000313" key="3">
    <source>
        <dbReference type="Proteomes" id="UP000607645"/>
    </source>
</evidence>
<comment type="caution">
    <text evidence="2">The sequence shown here is derived from an EMBL/GenBank/DDBJ whole genome shotgun (WGS) entry which is preliminary data.</text>
</comment>
<dbReference type="AlphaFoldDB" id="A0A8J6MCM0"/>
<dbReference type="Proteomes" id="UP000607645">
    <property type="component" value="Unassembled WGS sequence"/>
</dbReference>
<keyword evidence="1" id="KW-1133">Transmembrane helix</keyword>
<evidence type="ECO:0000313" key="2">
    <source>
        <dbReference type="EMBL" id="MBC5736925.1"/>
    </source>
</evidence>
<reference evidence="2" key="1">
    <citation type="submission" date="2020-08" db="EMBL/GenBank/DDBJ databases">
        <title>Genome public.</title>
        <authorList>
            <person name="Liu C."/>
            <person name="Sun Q."/>
        </authorList>
    </citation>
    <scope>NUCLEOTIDE SEQUENCE</scope>
    <source>
        <strain evidence="2">NSJ-52</strain>
    </source>
</reference>
<feature type="transmembrane region" description="Helical" evidence="1">
    <location>
        <begin position="30"/>
        <end position="48"/>
    </location>
</feature>
<protein>
    <submittedName>
        <fullName evidence="2">Uncharacterized protein</fullName>
    </submittedName>
</protein>
<feature type="transmembrane region" description="Helical" evidence="1">
    <location>
        <begin position="69"/>
        <end position="91"/>
    </location>
</feature>